<keyword evidence="2" id="KW-1185">Reference proteome</keyword>
<sequence length="278" mass="29836">MYEPRTSEDRLTDQSTLTVSLAIHTTAPLRVTDLAAADVTASALFQPEKIGMKVETREHVTRLRKWLHTNAAPTLAEDAWLLRMLKISEELREVAEALHGTLGVNPREGASHDWGGLAQELADVIVTAVVALDTVSGDGAAVVEHQLRGRAPDEITAAGDIRLLQVLAINGDMGEGAIAVYGALGTGPYGEAVEVTHTWEDVEARVGRLIRKAAAALDDLTGDARDRVDERLRFLAARVAARAGLKLADPLYPLYGRARTACRAGPSVSSLALRTRTP</sequence>
<dbReference type="CDD" id="cd11533">
    <property type="entry name" value="NTP-PPase_Af0060_like"/>
    <property type="match status" value="1"/>
</dbReference>
<proteinExistence type="predicted"/>
<gene>
    <name evidence="1" type="ORF">OG517_33205</name>
</gene>
<accession>A0ABZ1TJ67</accession>
<dbReference type="EMBL" id="CP108090">
    <property type="protein sequence ID" value="WUQ15880.1"/>
    <property type="molecule type" value="Genomic_DNA"/>
</dbReference>
<reference evidence="1" key="1">
    <citation type="submission" date="2022-10" db="EMBL/GenBank/DDBJ databases">
        <title>The complete genomes of actinobacterial strains from the NBC collection.</title>
        <authorList>
            <person name="Joergensen T.S."/>
            <person name="Alvarez Arevalo M."/>
            <person name="Sterndorff E.B."/>
            <person name="Faurdal D."/>
            <person name="Vuksanovic O."/>
            <person name="Mourched A.-S."/>
            <person name="Charusanti P."/>
            <person name="Shaw S."/>
            <person name="Blin K."/>
            <person name="Weber T."/>
        </authorList>
    </citation>
    <scope>NUCLEOTIDE SEQUENCE</scope>
    <source>
        <strain evidence="1">NBC_00248</strain>
    </source>
</reference>
<protein>
    <submittedName>
        <fullName evidence="1">MazG-like family protein</fullName>
    </submittedName>
</protein>
<dbReference type="InterPro" id="IPR044548">
    <property type="entry name" value="AF0060_NTP-PPase_MazG-like"/>
</dbReference>
<organism evidence="1 2">
    <name type="scientific">Streptomyces virginiae</name>
    <name type="common">Streptomyces cinnamonensis</name>
    <dbReference type="NCBI Taxonomy" id="1961"/>
    <lineage>
        <taxon>Bacteria</taxon>
        <taxon>Bacillati</taxon>
        <taxon>Actinomycetota</taxon>
        <taxon>Actinomycetes</taxon>
        <taxon>Kitasatosporales</taxon>
        <taxon>Streptomycetaceae</taxon>
        <taxon>Streptomyces</taxon>
    </lineage>
</organism>
<dbReference type="RefSeq" id="WP_328964255.1">
    <property type="nucleotide sequence ID" value="NZ_CP108090.1"/>
</dbReference>
<dbReference type="Proteomes" id="UP001432039">
    <property type="component" value="Chromosome"/>
</dbReference>
<evidence type="ECO:0000313" key="2">
    <source>
        <dbReference type="Proteomes" id="UP001432039"/>
    </source>
</evidence>
<dbReference type="SUPFAM" id="SSF101386">
    <property type="entry name" value="all-alpha NTP pyrophosphatases"/>
    <property type="match status" value="1"/>
</dbReference>
<name>A0ABZ1TJ67_STRVG</name>
<evidence type="ECO:0000313" key="1">
    <source>
        <dbReference type="EMBL" id="WUQ15880.1"/>
    </source>
</evidence>